<keyword evidence="5 10" id="KW-0472">Membrane</keyword>
<feature type="domain" description="G-protein coupled receptors family 1 profile" evidence="11">
    <location>
        <begin position="74"/>
        <end position="361"/>
    </location>
</feature>
<feature type="transmembrane region" description="Helical" evidence="10">
    <location>
        <begin position="134"/>
        <end position="152"/>
    </location>
</feature>
<dbReference type="PRINTS" id="PR00237">
    <property type="entry name" value="GPCRRHODOPSN"/>
</dbReference>
<evidence type="ECO:0000256" key="2">
    <source>
        <dbReference type="ARBA" id="ARBA00022692"/>
    </source>
</evidence>
<feature type="transmembrane region" description="Helical" evidence="10">
    <location>
        <begin position="302"/>
        <end position="324"/>
    </location>
</feature>
<dbReference type="GO" id="GO:0005886">
    <property type="term" value="C:plasma membrane"/>
    <property type="evidence" value="ECO:0007669"/>
    <property type="project" value="TreeGrafter"/>
</dbReference>
<feature type="transmembrane region" description="Helical" evidence="10">
    <location>
        <begin position="224"/>
        <end position="250"/>
    </location>
</feature>
<sequence length="452" mass="52618">MQFDVDLNNTAWLLSQLEHGVDLELTEELYEQLINYTSWLDDAEVKEVTPMFKYVIHLLNIYVIPVIVAVGLVGNFTSFAVFMGSYLRRYSSNVYLAALAWSDNVFLLCLLLSWFSYTGFDLYNREGWCQTLAYLTYVTSFLSVWYVVAFSIERYIAVCYPLRRQQMCTTSRAKIVVIGCAILSLFLYLFTPFTFSTGDYHGQPRCMPNERHMNLVSNLSYVDAVITFIVPVIIIVTCNIRIFYTIVLFYRKRMAILSASRAPKLNRYGPHRMQPRTRRRWSHNIHQRLAAMEGQMKVTKMLLVVSTVFLLLNLPAYAVRVHIMVQMLLDPHYLPSPDTEALHILFQLIYYINFSINFFLYNLSGKTFRKGLKRLAASCKRRMKSLVNWRFDSFEDLFLSRQAIRTLRTNLPLEERVPSIARRQKKSSSAEQPFCDAEDSSSKRLCDTLPSK</sequence>
<evidence type="ECO:0000313" key="12">
    <source>
        <dbReference type="EMBL" id="AKQ63049.1"/>
    </source>
</evidence>
<accession>A0A0K0PUI3</accession>
<protein>
    <submittedName>
        <fullName evidence="12">Orphan G-protein coupled receptor 45</fullName>
    </submittedName>
</protein>
<dbReference type="InterPro" id="IPR017452">
    <property type="entry name" value="GPCR_Rhodpsn_7TM"/>
</dbReference>
<dbReference type="GO" id="GO:0004930">
    <property type="term" value="F:G protein-coupled receptor activity"/>
    <property type="evidence" value="ECO:0007669"/>
    <property type="project" value="UniProtKB-KW"/>
</dbReference>
<evidence type="ECO:0000256" key="5">
    <source>
        <dbReference type="ARBA" id="ARBA00023136"/>
    </source>
</evidence>
<dbReference type="Pfam" id="PF00001">
    <property type="entry name" value="7tm_1"/>
    <property type="match status" value="1"/>
</dbReference>
<evidence type="ECO:0000256" key="4">
    <source>
        <dbReference type="ARBA" id="ARBA00023040"/>
    </source>
</evidence>
<dbReference type="Gene3D" id="1.20.1070.10">
    <property type="entry name" value="Rhodopsin 7-helix transmembrane proteins"/>
    <property type="match status" value="1"/>
</dbReference>
<dbReference type="PANTHER" id="PTHR24243:SF230">
    <property type="entry name" value="G-PROTEIN COUPLED RECEPTORS FAMILY 1 PROFILE DOMAIN-CONTAINING PROTEIN"/>
    <property type="match status" value="1"/>
</dbReference>
<evidence type="ECO:0000256" key="6">
    <source>
        <dbReference type="ARBA" id="ARBA00023170"/>
    </source>
</evidence>
<evidence type="ECO:0000256" key="8">
    <source>
        <dbReference type="RuleBase" id="RU000688"/>
    </source>
</evidence>
<name>A0A0K0PUI3_PLADU</name>
<keyword evidence="6 8" id="KW-0675">Receptor</keyword>
<feature type="transmembrane region" description="Helical" evidence="10">
    <location>
        <begin position="59"/>
        <end position="82"/>
    </location>
</feature>
<dbReference type="EMBL" id="KP293995">
    <property type="protein sequence ID" value="AKQ63049.1"/>
    <property type="molecule type" value="mRNA"/>
</dbReference>
<evidence type="ECO:0000256" key="10">
    <source>
        <dbReference type="SAM" id="Phobius"/>
    </source>
</evidence>
<dbReference type="PROSITE" id="PS50262">
    <property type="entry name" value="G_PROTEIN_RECEP_F1_2"/>
    <property type="match status" value="1"/>
</dbReference>
<dbReference type="PROSITE" id="PS00237">
    <property type="entry name" value="G_PROTEIN_RECEP_F1_1"/>
    <property type="match status" value="1"/>
</dbReference>
<feature type="transmembrane region" description="Helical" evidence="10">
    <location>
        <begin position="173"/>
        <end position="191"/>
    </location>
</feature>
<feature type="transmembrane region" description="Helical" evidence="10">
    <location>
        <begin position="344"/>
        <end position="364"/>
    </location>
</feature>
<feature type="transmembrane region" description="Helical" evidence="10">
    <location>
        <begin position="94"/>
        <end position="114"/>
    </location>
</feature>
<keyword evidence="7 8" id="KW-0807">Transducer</keyword>
<evidence type="ECO:0000256" key="9">
    <source>
        <dbReference type="SAM" id="MobiDB-lite"/>
    </source>
</evidence>
<evidence type="ECO:0000256" key="3">
    <source>
        <dbReference type="ARBA" id="ARBA00022989"/>
    </source>
</evidence>
<keyword evidence="3 10" id="KW-1133">Transmembrane helix</keyword>
<proteinExistence type="evidence at transcript level"/>
<keyword evidence="4 8" id="KW-0297">G-protein coupled receptor</keyword>
<dbReference type="PANTHER" id="PTHR24243">
    <property type="entry name" value="G-PROTEIN COUPLED RECEPTOR"/>
    <property type="match status" value="1"/>
</dbReference>
<dbReference type="SUPFAM" id="SSF81321">
    <property type="entry name" value="Family A G protein-coupled receptor-like"/>
    <property type="match status" value="1"/>
</dbReference>
<evidence type="ECO:0000256" key="1">
    <source>
        <dbReference type="ARBA" id="ARBA00004141"/>
    </source>
</evidence>
<evidence type="ECO:0000259" key="11">
    <source>
        <dbReference type="PROSITE" id="PS50262"/>
    </source>
</evidence>
<reference evidence="12" key="1">
    <citation type="journal article" date="2015" name="Cell Rep.">
        <title>Large-Scale Combinatorial Deorphanization of Platynereis Neuropeptide GPCRs.</title>
        <authorList>
            <person name="Bauknecht P.M."/>
            <person name="Jekely G."/>
        </authorList>
    </citation>
    <scope>NUCLEOTIDE SEQUENCE</scope>
</reference>
<dbReference type="CDD" id="cd14978">
    <property type="entry name" value="7tmA_FMRFamide_R-like"/>
    <property type="match status" value="1"/>
</dbReference>
<dbReference type="AlphaFoldDB" id="A0A0K0PUI3"/>
<dbReference type="InterPro" id="IPR000276">
    <property type="entry name" value="GPCR_Rhodpsn"/>
</dbReference>
<organism evidence="12">
    <name type="scientific">Platynereis dumerilii</name>
    <name type="common">Dumeril's clam worm</name>
    <dbReference type="NCBI Taxonomy" id="6359"/>
    <lineage>
        <taxon>Eukaryota</taxon>
        <taxon>Metazoa</taxon>
        <taxon>Spiralia</taxon>
        <taxon>Lophotrochozoa</taxon>
        <taxon>Annelida</taxon>
        <taxon>Polychaeta</taxon>
        <taxon>Errantia</taxon>
        <taxon>Phyllodocida</taxon>
        <taxon>Nereididae</taxon>
        <taxon>Platynereis</taxon>
    </lineage>
</organism>
<comment type="similarity">
    <text evidence="8">Belongs to the G-protein coupled receptor 1 family.</text>
</comment>
<evidence type="ECO:0000256" key="7">
    <source>
        <dbReference type="ARBA" id="ARBA00023224"/>
    </source>
</evidence>
<keyword evidence="2 8" id="KW-0812">Transmembrane</keyword>
<comment type="subcellular location">
    <subcellularLocation>
        <location evidence="1">Membrane</location>
        <topology evidence="1">Multi-pass membrane protein</topology>
    </subcellularLocation>
</comment>
<feature type="region of interest" description="Disordered" evidence="9">
    <location>
        <begin position="422"/>
        <end position="452"/>
    </location>
</feature>